<dbReference type="Pfam" id="PF07679">
    <property type="entry name" value="I-set"/>
    <property type="match status" value="1"/>
</dbReference>
<dbReference type="SUPFAM" id="SSF49265">
    <property type="entry name" value="Fibronectin type III"/>
    <property type="match status" value="1"/>
</dbReference>
<feature type="domain" description="Fibronectin type-III" evidence="4">
    <location>
        <begin position="181"/>
        <end position="273"/>
    </location>
</feature>
<evidence type="ECO:0000259" key="3">
    <source>
        <dbReference type="PROSITE" id="PS50835"/>
    </source>
</evidence>
<dbReference type="InterPro" id="IPR036179">
    <property type="entry name" value="Ig-like_dom_sf"/>
</dbReference>
<dbReference type="SMART" id="SM00409">
    <property type="entry name" value="IG"/>
    <property type="match status" value="2"/>
</dbReference>
<dbReference type="AlphaFoldDB" id="A0A8C4QEN0"/>
<dbReference type="InterPro" id="IPR036116">
    <property type="entry name" value="FN3_sf"/>
</dbReference>
<feature type="domain" description="Ig-like" evidence="3">
    <location>
        <begin position="1"/>
        <end position="67"/>
    </location>
</feature>
<accession>A0A8C4QEN0</accession>
<dbReference type="CDD" id="cd00063">
    <property type="entry name" value="FN3"/>
    <property type="match status" value="1"/>
</dbReference>
<name>A0A8C4QEN0_EPTBU</name>
<dbReference type="PROSITE" id="PS50835">
    <property type="entry name" value="IG_LIKE"/>
    <property type="match status" value="2"/>
</dbReference>
<dbReference type="InterPro" id="IPR003961">
    <property type="entry name" value="FN3_dom"/>
</dbReference>
<organism evidence="5 6">
    <name type="scientific">Eptatretus burgeri</name>
    <name type="common">Inshore hagfish</name>
    <dbReference type="NCBI Taxonomy" id="7764"/>
    <lineage>
        <taxon>Eukaryota</taxon>
        <taxon>Metazoa</taxon>
        <taxon>Chordata</taxon>
        <taxon>Craniata</taxon>
        <taxon>Vertebrata</taxon>
        <taxon>Cyclostomata</taxon>
        <taxon>Myxini</taxon>
        <taxon>Myxiniformes</taxon>
        <taxon>Myxinidae</taxon>
        <taxon>Eptatretinae</taxon>
        <taxon>Eptatretus</taxon>
    </lineage>
</organism>
<dbReference type="SMART" id="SM00060">
    <property type="entry name" value="FN3"/>
    <property type="match status" value="1"/>
</dbReference>
<dbReference type="PROSITE" id="PS50853">
    <property type="entry name" value="FN3"/>
    <property type="match status" value="1"/>
</dbReference>
<dbReference type="Gene3D" id="2.60.40.10">
    <property type="entry name" value="Immunoglobulins"/>
    <property type="match status" value="3"/>
</dbReference>
<dbReference type="InterPro" id="IPR050964">
    <property type="entry name" value="Striated_Muscle_Regulatory"/>
</dbReference>
<dbReference type="InterPro" id="IPR007110">
    <property type="entry name" value="Ig-like_dom"/>
</dbReference>
<keyword evidence="6" id="KW-1185">Reference proteome</keyword>
<dbReference type="GeneTree" id="ENSGT00940000155457"/>
<evidence type="ECO:0000256" key="1">
    <source>
        <dbReference type="ARBA" id="ARBA00022737"/>
    </source>
</evidence>
<proteinExistence type="predicted"/>
<dbReference type="Pfam" id="PF00041">
    <property type="entry name" value="fn3"/>
    <property type="match status" value="1"/>
</dbReference>
<dbReference type="Proteomes" id="UP000694388">
    <property type="component" value="Unplaced"/>
</dbReference>
<keyword evidence="1" id="KW-0677">Repeat</keyword>
<dbReference type="PANTHER" id="PTHR13817:SF172">
    <property type="entry name" value="IG-LIKE DOMAIN-CONTAINING PROTEIN"/>
    <property type="match status" value="1"/>
</dbReference>
<reference evidence="5" key="2">
    <citation type="submission" date="2025-09" db="UniProtKB">
        <authorList>
            <consortium name="Ensembl"/>
        </authorList>
    </citation>
    <scope>IDENTIFICATION</scope>
</reference>
<reference evidence="5" key="1">
    <citation type="submission" date="2025-08" db="UniProtKB">
        <authorList>
            <consortium name="Ensembl"/>
        </authorList>
    </citation>
    <scope>IDENTIFICATION</scope>
</reference>
<dbReference type="OMA" id="CARNEDN"/>
<evidence type="ECO:0000256" key="2">
    <source>
        <dbReference type="ARBA" id="ARBA00023319"/>
    </source>
</evidence>
<dbReference type="InterPro" id="IPR003598">
    <property type="entry name" value="Ig_sub2"/>
</dbReference>
<keyword evidence="2" id="KW-0393">Immunoglobulin domain</keyword>
<dbReference type="SUPFAM" id="SSF48726">
    <property type="entry name" value="Immunoglobulin"/>
    <property type="match status" value="2"/>
</dbReference>
<feature type="domain" description="Ig-like" evidence="3">
    <location>
        <begin position="76"/>
        <end position="161"/>
    </location>
</feature>
<sequence>MSLYLCFLLSKELLFPRMTPHPGERVWVSRSGTLTITPVLASDAGRYACQAVSVAGSVMSYASIRVTKAKRLLSHPEAQPPGNHTTLAGRVTQLTCPVASSQPGVVRWLRAGSRPLTSDPRFVEEVDGTLLIRNVKVEDSGWYTCLSKNFRGQMTTNVHLDVKEYNGFVSALGEGKEQPAPPGRPIVTAVTSSSVTLTWKPSEDKAVTSYVVEAYSDQLGGAWLTVGEDIKGLRFTARGLRPGKVYLFLVRSTSALGLSQPSTLSQPIRTSGMNITTNGVLYCCINATGNKVLLDPKH</sequence>
<dbReference type="PANTHER" id="PTHR13817">
    <property type="entry name" value="TITIN"/>
    <property type="match status" value="1"/>
</dbReference>
<dbReference type="InterPro" id="IPR013783">
    <property type="entry name" value="Ig-like_fold"/>
</dbReference>
<evidence type="ECO:0000259" key="4">
    <source>
        <dbReference type="PROSITE" id="PS50853"/>
    </source>
</evidence>
<evidence type="ECO:0000313" key="5">
    <source>
        <dbReference type="Ensembl" id="ENSEBUP00000013848.1"/>
    </source>
</evidence>
<dbReference type="InterPro" id="IPR013098">
    <property type="entry name" value="Ig_I-set"/>
</dbReference>
<dbReference type="InterPro" id="IPR003599">
    <property type="entry name" value="Ig_sub"/>
</dbReference>
<dbReference type="Ensembl" id="ENSEBUT00000014424.1">
    <property type="protein sequence ID" value="ENSEBUP00000013848.1"/>
    <property type="gene ID" value="ENSEBUG00000008728.1"/>
</dbReference>
<evidence type="ECO:0000313" key="6">
    <source>
        <dbReference type="Proteomes" id="UP000694388"/>
    </source>
</evidence>
<dbReference type="SMART" id="SM00408">
    <property type="entry name" value="IGc2"/>
    <property type="match status" value="1"/>
</dbReference>
<protein>
    <submittedName>
        <fullName evidence="5">Uncharacterized protein</fullName>
    </submittedName>
</protein>